<accession>E7FXU2</accession>
<dbReference type="PANTHER" id="PTHR30185">
    <property type="entry name" value="CRYPTIC BETA-GLUCOSIDE BGL OPERON ANTITERMINATOR"/>
    <property type="match status" value="1"/>
</dbReference>
<dbReference type="PROSITE" id="PS51372">
    <property type="entry name" value="PRD_2"/>
    <property type="match status" value="2"/>
</dbReference>
<reference evidence="3" key="1">
    <citation type="submission" date="2011-01" db="EMBL/GenBank/DDBJ databases">
        <authorList>
            <person name="Muzny D."/>
            <person name="Qin X."/>
            <person name="Buhay C."/>
            <person name="Dugan-Rocha S."/>
            <person name="Ding Y."/>
            <person name="Chen G."/>
            <person name="Hawes A."/>
            <person name="Holder M."/>
            <person name="Jhangiani S."/>
            <person name="Johnson A."/>
            <person name="Khan Z."/>
            <person name="Li Z."/>
            <person name="Liu W."/>
            <person name="Liu X."/>
            <person name="Perez L."/>
            <person name="Shen H."/>
            <person name="Wang Q."/>
            <person name="Watt J."/>
            <person name="Xi L."/>
            <person name="Xin Y."/>
            <person name="Zhou J."/>
            <person name="Deng J."/>
            <person name="Jiang H."/>
            <person name="Liu Y."/>
            <person name="Qu J."/>
            <person name="Song X.-Z."/>
            <person name="Zhang L."/>
            <person name="Villasana D."/>
            <person name="Johnson A."/>
            <person name="Liu J."/>
            <person name="Liyanage D."/>
            <person name="Lorensuhewa L."/>
            <person name="Robinson T."/>
            <person name="Song A."/>
            <person name="Song B.-B."/>
            <person name="Dinh H."/>
            <person name="Thornton R."/>
            <person name="Coyle M."/>
            <person name="Francisco L."/>
            <person name="Jackson L."/>
            <person name="Javaid M."/>
            <person name="Korchina V."/>
            <person name="Kovar C."/>
            <person name="Mata R."/>
            <person name="Mathew T."/>
            <person name="Ngo R."/>
            <person name="Nguyen L."/>
            <person name="Nguyen N."/>
            <person name="Okwuonu G."/>
            <person name="Ongeri F."/>
            <person name="Pham C."/>
            <person name="Simmons D."/>
            <person name="Wilczek-Boney K."/>
            <person name="Hale W."/>
            <person name="Jakkamsetti A."/>
            <person name="Pham P."/>
            <person name="Ruth R."/>
            <person name="San Lucas F."/>
            <person name="Warren J."/>
            <person name="Zhang J."/>
            <person name="Zhao Z."/>
            <person name="Zhou C."/>
            <person name="Zhu D."/>
            <person name="Lee S."/>
            <person name="Bess C."/>
            <person name="Blankenburg K."/>
            <person name="Forbes L."/>
            <person name="Fu Q."/>
            <person name="Gubbala S."/>
            <person name="Hirani K."/>
            <person name="Jayaseelan J.C."/>
            <person name="Lara F."/>
            <person name="Munidasa M."/>
            <person name="Palculict T."/>
            <person name="Patil S."/>
            <person name="Pu L.-L."/>
            <person name="Saada N."/>
            <person name="Tang L."/>
            <person name="Weissenberger G."/>
            <person name="Zhu Y."/>
            <person name="Hemphill L."/>
            <person name="Shang Y."/>
            <person name="Youmans B."/>
            <person name="Ayvaz T."/>
            <person name="Ross M."/>
            <person name="Santibanez J."/>
            <person name="Aqrawi P."/>
            <person name="Gross S."/>
            <person name="Joshi V."/>
            <person name="Fowler G."/>
            <person name="Nazareth L."/>
            <person name="Reid J."/>
            <person name="Worley K."/>
            <person name="Petrosino J."/>
            <person name="Highlander S."/>
            <person name="Gibbs R."/>
        </authorList>
    </citation>
    <scope>NUCLEOTIDE SEQUENCE [LARGE SCALE GENOMIC DNA]</scope>
    <source>
        <strain evidence="3">ATCC 19414</strain>
    </source>
</reference>
<dbReference type="SMART" id="SM01061">
    <property type="entry name" value="CAT_RBD"/>
    <property type="match status" value="1"/>
</dbReference>
<keyword evidence="1" id="KW-0677">Repeat</keyword>
<feature type="domain" description="PRD" evidence="2">
    <location>
        <begin position="186"/>
        <end position="289"/>
    </location>
</feature>
<proteinExistence type="predicted"/>
<evidence type="ECO:0000259" key="2">
    <source>
        <dbReference type="PROSITE" id="PS51372"/>
    </source>
</evidence>
<keyword evidence="4" id="KW-1185">Reference proteome</keyword>
<dbReference type="SUPFAM" id="SSF63520">
    <property type="entry name" value="PTS-regulatory domain, PRD"/>
    <property type="match status" value="2"/>
</dbReference>
<evidence type="ECO:0000313" key="3">
    <source>
        <dbReference type="EMBL" id="EFY08316.1"/>
    </source>
</evidence>
<dbReference type="GO" id="GO:0003723">
    <property type="term" value="F:RNA binding"/>
    <property type="evidence" value="ECO:0007669"/>
    <property type="project" value="InterPro"/>
</dbReference>
<name>E7FXU2_ERYRH</name>
<dbReference type="SUPFAM" id="SSF50151">
    <property type="entry name" value="SacY-like RNA-binding domain"/>
    <property type="match status" value="1"/>
</dbReference>
<dbReference type="AlphaFoldDB" id="E7FXU2"/>
<dbReference type="InterPro" id="IPR004341">
    <property type="entry name" value="CAT_RNA-bd_dom"/>
</dbReference>
<feature type="domain" description="PRD" evidence="2">
    <location>
        <begin position="81"/>
        <end position="185"/>
    </location>
</feature>
<dbReference type="Proteomes" id="UP000003028">
    <property type="component" value="Unassembled WGS sequence"/>
</dbReference>
<comment type="caution">
    <text evidence="3">The sequence shown here is derived from an EMBL/GenBank/DDBJ whole genome shotgun (WGS) entry which is preliminary data.</text>
</comment>
<dbReference type="Gene3D" id="1.10.1790.10">
    <property type="entry name" value="PRD domain"/>
    <property type="match status" value="2"/>
</dbReference>
<evidence type="ECO:0000313" key="4">
    <source>
        <dbReference type="Proteomes" id="UP000003028"/>
    </source>
</evidence>
<organism evidence="3 4">
    <name type="scientific">Erysipelothrix rhusiopathiae ATCC 19414</name>
    <dbReference type="NCBI Taxonomy" id="525280"/>
    <lineage>
        <taxon>Bacteria</taxon>
        <taxon>Bacillati</taxon>
        <taxon>Bacillota</taxon>
        <taxon>Erysipelotrichia</taxon>
        <taxon>Erysipelotrichales</taxon>
        <taxon>Erysipelotrichaceae</taxon>
        <taxon>Erysipelothrix</taxon>
    </lineage>
</organism>
<dbReference type="EMBL" id="ACLK02000003">
    <property type="protein sequence ID" value="EFY08316.1"/>
    <property type="molecule type" value="Genomic_DNA"/>
</dbReference>
<dbReference type="Pfam" id="PF00874">
    <property type="entry name" value="PRD"/>
    <property type="match status" value="2"/>
</dbReference>
<dbReference type="InterPro" id="IPR036650">
    <property type="entry name" value="CAT_RNA-bd_dom_sf"/>
</dbReference>
<evidence type="ECO:0000256" key="1">
    <source>
        <dbReference type="ARBA" id="ARBA00022737"/>
    </source>
</evidence>
<dbReference type="InterPro" id="IPR036634">
    <property type="entry name" value="PRD_sf"/>
</dbReference>
<dbReference type="InterPro" id="IPR050661">
    <property type="entry name" value="BglG_antiterminators"/>
</dbReference>
<dbReference type="PANTHER" id="PTHR30185:SF16">
    <property type="entry name" value="PROTEIN GLCT"/>
    <property type="match status" value="1"/>
</dbReference>
<gene>
    <name evidence="3" type="primary">glcT</name>
    <name evidence="3" type="ORF">HMPREF0357_11469</name>
</gene>
<dbReference type="Gene3D" id="2.30.24.10">
    <property type="entry name" value="CAT RNA-binding domain"/>
    <property type="match status" value="1"/>
</dbReference>
<dbReference type="STRING" id="1648.A2I91_08245"/>
<sequence length="289" mass="33585">MSSSVIQEEGDERMKNQFKVVRAFTHNIVFAQLDKYDYILIGKGIGFDAKSKAVIDEESVTSFYRIQDLDKMSQYEKIVMNTDDQVLLVTEAAIAYAEKTLNYKFDESIHISLLDHINFAIYRYHNRVKMSNFFTEEYYLMYSELYDISKHMVEMINDELDVELPHSEVGSVILHLHAAMHQGKVSNSAFYAQVITASVDFINKRIPEEFTQNSVGKARLITHLKFAFKRSEDNVTLTNPLIDILRERYCEAYEISEDLALMLDQEFNIQLPESEIGYIALHIYNLQHS</sequence>
<protein>
    <submittedName>
        <fullName evidence="3">PRD domain protein</fullName>
    </submittedName>
</protein>
<dbReference type="InterPro" id="IPR011608">
    <property type="entry name" value="PRD"/>
</dbReference>
<dbReference type="Pfam" id="PF03123">
    <property type="entry name" value="CAT_RBD"/>
    <property type="match status" value="1"/>
</dbReference>
<dbReference type="GO" id="GO:0006355">
    <property type="term" value="P:regulation of DNA-templated transcription"/>
    <property type="evidence" value="ECO:0007669"/>
    <property type="project" value="InterPro"/>
</dbReference>